<evidence type="ECO:0000313" key="2">
    <source>
        <dbReference type="Proteomes" id="UP001162483"/>
    </source>
</evidence>
<feature type="non-terminal residue" evidence="1">
    <location>
        <position position="54"/>
    </location>
</feature>
<sequence length="54" mass="5771">MAFNLSCLRFATLPWAPVPPPLAAARSRVCHGSLYGLPLLLTSSPDSAMCHFQG</sequence>
<name>A0ABN9EXY7_9NEOB</name>
<comment type="caution">
    <text evidence="1">The sequence shown here is derived from an EMBL/GenBank/DDBJ whole genome shotgun (WGS) entry which is preliminary data.</text>
</comment>
<gene>
    <name evidence="1" type="ORF">SPARVUS_LOCUS10938834</name>
</gene>
<proteinExistence type="predicted"/>
<keyword evidence="2" id="KW-1185">Reference proteome</keyword>
<dbReference type="Proteomes" id="UP001162483">
    <property type="component" value="Unassembled WGS sequence"/>
</dbReference>
<accession>A0ABN9EXY7</accession>
<reference evidence="1" key="1">
    <citation type="submission" date="2023-05" db="EMBL/GenBank/DDBJ databases">
        <authorList>
            <person name="Stuckert A."/>
        </authorList>
    </citation>
    <scope>NUCLEOTIDE SEQUENCE</scope>
</reference>
<protein>
    <submittedName>
        <fullName evidence="1">Uncharacterized protein</fullName>
    </submittedName>
</protein>
<evidence type="ECO:0000313" key="1">
    <source>
        <dbReference type="EMBL" id="CAI9589691.1"/>
    </source>
</evidence>
<organism evidence="1 2">
    <name type="scientific">Staurois parvus</name>
    <dbReference type="NCBI Taxonomy" id="386267"/>
    <lineage>
        <taxon>Eukaryota</taxon>
        <taxon>Metazoa</taxon>
        <taxon>Chordata</taxon>
        <taxon>Craniata</taxon>
        <taxon>Vertebrata</taxon>
        <taxon>Euteleostomi</taxon>
        <taxon>Amphibia</taxon>
        <taxon>Batrachia</taxon>
        <taxon>Anura</taxon>
        <taxon>Neobatrachia</taxon>
        <taxon>Ranoidea</taxon>
        <taxon>Ranidae</taxon>
        <taxon>Staurois</taxon>
    </lineage>
</organism>
<dbReference type="EMBL" id="CATNWA010016086">
    <property type="protein sequence ID" value="CAI9589691.1"/>
    <property type="molecule type" value="Genomic_DNA"/>
</dbReference>